<evidence type="ECO:0000313" key="1">
    <source>
        <dbReference type="EMBL" id="CAI8036854.1"/>
    </source>
</evidence>
<accession>A0AA35SWA5</accession>
<name>A0AA35SWA5_GEOBA</name>
<reference evidence="1" key="1">
    <citation type="submission" date="2023-03" db="EMBL/GenBank/DDBJ databases">
        <authorList>
            <person name="Steffen K."/>
            <person name="Cardenas P."/>
        </authorList>
    </citation>
    <scope>NUCLEOTIDE SEQUENCE</scope>
</reference>
<evidence type="ECO:0000313" key="2">
    <source>
        <dbReference type="Proteomes" id="UP001174909"/>
    </source>
</evidence>
<feature type="non-terminal residue" evidence="1">
    <location>
        <position position="1"/>
    </location>
</feature>
<dbReference type="EMBL" id="CASHTH010002904">
    <property type="protein sequence ID" value="CAI8036854.1"/>
    <property type="molecule type" value="Genomic_DNA"/>
</dbReference>
<dbReference type="Proteomes" id="UP001174909">
    <property type="component" value="Unassembled WGS sequence"/>
</dbReference>
<keyword evidence="2" id="KW-1185">Reference proteome</keyword>
<dbReference type="GO" id="GO:0016829">
    <property type="term" value="F:lyase activity"/>
    <property type="evidence" value="ECO:0007669"/>
    <property type="project" value="UniProtKB-KW"/>
</dbReference>
<dbReference type="AlphaFoldDB" id="A0AA35SWA5"/>
<dbReference type="Gene3D" id="3.20.20.60">
    <property type="entry name" value="Phosphoenolpyruvate-binding domains"/>
    <property type="match status" value="1"/>
</dbReference>
<sequence length="81" mass="8965">VIHPAQVPVVQEAFSPSEERVGGPLVSFLPSTHSGQGAFVYEGHMTDRYYCRPRTLLVSMATSLTNLQTSNSYHILCAEKR</sequence>
<comment type="caution">
    <text evidence="1">The sequence shown here is derived from an EMBL/GenBank/DDBJ whole genome shotgun (WGS) entry which is preliminary data.</text>
</comment>
<protein>
    <submittedName>
        <fullName evidence="1">Citramalyl-CoA lyase, mitochondrial</fullName>
    </submittedName>
</protein>
<gene>
    <name evidence="1" type="ORF">GBAR_LOCUS20645</name>
</gene>
<dbReference type="InterPro" id="IPR040442">
    <property type="entry name" value="Pyrv_kinase-like_dom_sf"/>
</dbReference>
<keyword evidence="1" id="KW-0456">Lyase</keyword>
<feature type="non-terminal residue" evidence="1">
    <location>
        <position position="81"/>
    </location>
</feature>
<proteinExistence type="predicted"/>
<organism evidence="1 2">
    <name type="scientific">Geodia barretti</name>
    <name type="common">Barrett's horny sponge</name>
    <dbReference type="NCBI Taxonomy" id="519541"/>
    <lineage>
        <taxon>Eukaryota</taxon>
        <taxon>Metazoa</taxon>
        <taxon>Porifera</taxon>
        <taxon>Demospongiae</taxon>
        <taxon>Heteroscleromorpha</taxon>
        <taxon>Tetractinellida</taxon>
        <taxon>Astrophorina</taxon>
        <taxon>Geodiidae</taxon>
        <taxon>Geodia</taxon>
    </lineage>
</organism>